<protein>
    <recommendedName>
        <fullName evidence="2">DNA-directed DNA polymerase</fullName>
        <ecNumber evidence="2">2.7.7.7</ecNumber>
    </recommendedName>
</protein>
<feature type="domain" description="Helix-hairpin-helix DNA-binding motif class 1" evidence="9">
    <location>
        <begin position="91"/>
        <end position="110"/>
    </location>
</feature>
<dbReference type="CDD" id="cd00141">
    <property type="entry name" value="NT_POLXc"/>
    <property type="match status" value="1"/>
</dbReference>
<keyword evidence="5" id="KW-0548">Nucleotidyltransferase</keyword>
<dbReference type="InParanoid" id="A0A140LAT3"/>
<dbReference type="InterPro" id="IPR043519">
    <property type="entry name" value="NT_sf"/>
</dbReference>
<evidence type="ECO:0000256" key="3">
    <source>
        <dbReference type="ARBA" id="ARBA00022634"/>
    </source>
</evidence>
<dbReference type="InterPro" id="IPR050243">
    <property type="entry name" value="PHP_phosphatase"/>
</dbReference>
<dbReference type="InterPro" id="IPR029398">
    <property type="entry name" value="PolB_thumb"/>
</dbReference>
<keyword evidence="3" id="KW-0237">DNA synthesis</keyword>
<dbReference type="Pfam" id="PF02811">
    <property type="entry name" value="PHP"/>
    <property type="match status" value="1"/>
</dbReference>
<evidence type="ECO:0000256" key="1">
    <source>
        <dbReference type="ARBA" id="ARBA00001946"/>
    </source>
</evidence>
<dbReference type="SMART" id="SM00483">
    <property type="entry name" value="POLXc"/>
    <property type="match status" value="1"/>
</dbReference>
<reference evidence="12 13" key="1">
    <citation type="submission" date="2015-12" db="EMBL/GenBank/DDBJ databases">
        <title>Draft genome sequnece of Fervidicola ferrireducens strain Y170.</title>
        <authorList>
            <person name="Patel B.K."/>
        </authorList>
    </citation>
    <scope>NUCLEOTIDE SEQUENCE [LARGE SCALE GENOMIC DNA]</scope>
    <source>
        <strain evidence="12 13">Y170</strain>
    </source>
</reference>
<evidence type="ECO:0000259" key="9">
    <source>
        <dbReference type="SMART" id="SM00278"/>
    </source>
</evidence>
<evidence type="ECO:0000259" key="10">
    <source>
        <dbReference type="SMART" id="SM00481"/>
    </source>
</evidence>
<dbReference type="InterPro" id="IPR004013">
    <property type="entry name" value="PHP_dom"/>
</dbReference>
<keyword evidence="12" id="KW-0540">Nuclease</keyword>
<keyword evidence="7" id="KW-0239">DNA-directed DNA polymerase</keyword>
<evidence type="ECO:0000313" key="12">
    <source>
        <dbReference type="EMBL" id="KXG77658.1"/>
    </source>
</evidence>
<dbReference type="GO" id="GO:0003887">
    <property type="term" value="F:DNA-directed DNA polymerase activity"/>
    <property type="evidence" value="ECO:0007669"/>
    <property type="project" value="UniProtKB-KW"/>
</dbReference>
<keyword evidence="4" id="KW-0808">Transferase</keyword>
<dbReference type="CDD" id="cd07436">
    <property type="entry name" value="PHP_PolX"/>
    <property type="match status" value="1"/>
</dbReference>
<dbReference type="GO" id="GO:0005829">
    <property type="term" value="C:cytosol"/>
    <property type="evidence" value="ECO:0007669"/>
    <property type="project" value="TreeGrafter"/>
</dbReference>
<evidence type="ECO:0000256" key="6">
    <source>
        <dbReference type="ARBA" id="ARBA00022705"/>
    </source>
</evidence>
<keyword evidence="13" id="KW-1185">Reference proteome</keyword>
<dbReference type="PIRSF" id="PIRSF005047">
    <property type="entry name" value="UCP005047_YshC"/>
    <property type="match status" value="1"/>
</dbReference>
<sequence>MKNYLVSFIFSDIADMLEIKGENIFKIRAYRKAARAIANLTEDVEYLVKTSSLAGIEGIGKALEEKIREIINSGTCEYYEKLKSEVPKGLVEMLKIPGLGAKKIRTIYERLNIITIEELEQAAKQRKLRGLPGIGVKTEQGILKGIEMLKGTMGKMLLPTALFLAEEIMAMLRSHPAVEKVDAAGGLRRRQELISELEIVISSNKSDEVIDGLLTYHRIKEVRERSSETLKVLLDLGIEVNFHVVEPVAFWSCLHYFTGSEEHNVRLREIAREKGYDIQKNCIVRVKSGELLYPENEEKIYGLLDMPYVIPELRENRGEIEAALKRKLPQSLEIGDIKGDLHIHSNWSDGLNSIEEIAIKARDKGYEYIAITDHSKSLKVAHGLDEERLFKQMEHIKKLNNEIKGIRILSGIEVDILSNDLLDFDDDVLKELDIVIASIHSGFSQDKEKLTRRVLKAIYNPYVNIIAHPTGRMLAKREPYEIDVDAMLKAAAETNTVLEINSSPDRLDLNDELARKAKEMGVKIVINTDTHELEGLNDIKYGVWVARRAWLEKEDVINTCTLPRLMEILSQKRK</sequence>
<dbReference type="Pfam" id="PF14520">
    <property type="entry name" value="HHH_5"/>
    <property type="match status" value="1"/>
</dbReference>
<dbReference type="InterPro" id="IPR003583">
    <property type="entry name" value="Hlx-hairpin-Hlx_DNA-bd_motif"/>
</dbReference>
<dbReference type="GO" id="GO:0006281">
    <property type="term" value="P:DNA repair"/>
    <property type="evidence" value="ECO:0007669"/>
    <property type="project" value="InterPro"/>
</dbReference>
<dbReference type="Gene3D" id="3.30.210.10">
    <property type="entry name" value="DNA polymerase, thumb domain"/>
    <property type="match status" value="1"/>
</dbReference>
<dbReference type="EC" id="2.7.7.7" evidence="2"/>
<dbReference type="SMART" id="SM00481">
    <property type="entry name" value="POLIIIAc"/>
    <property type="match status" value="1"/>
</dbReference>
<keyword evidence="12" id="KW-0269">Exonuclease</keyword>
<gene>
    <name evidence="12" type="primary">polX_2</name>
    <name evidence="12" type="ORF">AN618_10350</name>
</gene>
<dbReference type="Proteomes" id="UP000070427">
    <property type="component" value="Unassembled WGS sequence"/>
</dbReference>
<keyword evidence="12" id="KW-0378">Hydrolase</keyword>
<dbReference type="GO" id="GO:0008270">
    <property type="term" value="F:zinc ion binding"/>
    <property type="evidence" value="ECO:0007669"/>
    <property type="project" value="TreeGrafter"/>
</dbReference>
<dbReference type="PANTHER" id="PTHR36928:SF1">
    <property type="entry name" value="PHOSPHATASE YCDX-RELATED"/>
    <property type="match status" value="1"/>
</dbReference>
<comment type="cofactor">
    <cofactor evidence="1">
        <name>Mg(2+)</name>
        <dbReference type="ChEBI" id="CHEBI:18420"/>
    </cofactor>
</comment>
<dbReference type="Gene3D" id="3.20.20.140">
    <property type="entry name" value="Metal-dependent hydrolases"/>
    <property type="match status" value="1"/>
</dbReference>
<dbReference type="SMART" id="SM00278">
    <property type="entry name" value="HhH1"/>
    <property type="match status" value="3"/>
</dbReference>
<dbReference type="PANTHER" id="PTHR36928">
    <property type="entry name" value="PHOSPHATASE YCDX-RELATED"/>
    <property type="match status" value="1"/>
</dbReference>
<dbReference type="PATRIC" id="fig|520764.3.peg.1066"/>
<feature type="domain" description="DNA-directed DNA polymerase X" evidence="11">
    <location>
        <begin position="1"/>
        <end position="315"/>
    </location>
</feature>
<dbReference type="SUPFAM" id="SSF89550">
    <property type="entry name" value="PHP domain-like"/>
    <property type="match status" value="1"/>
</dbReference>
<evidence type="ECO:0000256" key="4">
    <source>
        <dbReference type="ARBA" id="ARBA00022679"/>
    </source>
</evidence>
<dbReference type="Gene3D" id="3.30.460.10">
    <property type="entry name" value="Beta Polymerase, domain 2"/>
    <property type="match status" value="1"/>
</dbReference>
<dbReference type="Pfam" id="PF14791">
    <property type="entry name" value="DNA_pol_B_thumb"/>
    <property type="match status" value="1"/>
</dbReference>
<dbReference type="InterPro" id="IPR002054">
    <property type="entry name" value="DNA-dir_DNA_pol_X"/>
</dbReference>
<dbReference type="GO" id="GO:0003677">
    <property type="term" value="F:DNA binding"/>
    <property type="evidence" value="ECO:0007669"/>
    <property type="project" value="InterPro"/>
</dbReference>
<evidence type="ECO:0000256" key="8">
    <source>
        <dbReference type="ARBA" id="ARBA00049244"/>
    </source>
</evidence>
<dbReference type="InterPro" id="IPR027421">
    <property type="entry name" value="DNA_pol_lamdba_lyase_dom_sf"/>
</dbReference>
<dbReference type="NCBIfam" id="NF006375">
    <property type="entry name" value="PRK08609.1"/>
    <property type="match status" value="1"/>
</dbReference>
<evidence type="ECO:0000259" key="11">
    <source>
        <dbReference type="SMART" id="SM00483"/>
    </source>
</evidence>
<dbReference type="SUPFAM" id="SSF81301">
    <property type="entry name" value="Nucleotidyltransferase"/>
    <property type="match status" value="1"/>
</dbReference>
<feature type="domain" description="Helix-hairpin-helix DNA-binding motif class 1" evidence="9">
    <location>
        <begin position="126"/>
        <end position="145"/>
    </location>
</feature>
<feature type="domain" description="Polymerase/histidinol phosphatase N-terminal" evidence="10">
    <location>
        <begin position="339"/>
        <end position="418"/>
    </location>
</feature>
<dbReference type="GO" id="GO:0042578">
    <property type="term" value="F:phosphoric ester hydrolase activity"/>
    <property type="evidence" value="ECO:0007669"/>
    <property type="project" value="TreeGrafter"/>
</dbReference>
<dbReference type="GO" id="GO:0004527">
    <property type="term" value="F:exonuclease activity"/>
    <property type="evidence" value="ECO:0007669"/>
    <property type="project" value="UniProtKB-KW"/>
</dbReference>
<name>A0A140LAT3_9FIRM</name>
<evidence type="ECO:0000256" key="7">
    <source>
        <dbReference type="ARBA" id="ARBA00022932"/>
    </source>
</evidence>
<dbReference type="InterPro" id="IPR022311">
    <property type="entry name" value="PolX-like"/>
</dbReference>
<dbReference type="Gene3D" id="1.10.150.20">
    <property type="entry name" value="5' to 3' exonuclease, C-terminal subdomain"/>
    <property type="match status" value="1"/>
</dbReference>
<dbReference type="InterPro" id="IPR016195">
    <property type="entry name" value="Pol/histidinol_Pase-like"/>
</dbReference>
<dbReference type="InterPro" id="IPR037160">
    <property type="entry name" value="DNA_Pol_thumb_sf"/>
</dbReference>
<dbReference type="AlphaFoldDB" id="A0A140LAT3"/>
<evidence type="ECO:0000256" key="2">
    <source>
        <dbReference type="ARBA" id="ARBA00012417"/>
    </source>
</evidence>
<proteinExistence type="predicted"/>
<keyword evidence="6" id="KW-0235">DNA replication</keyword>
<evidence type="ECO:0000313" key="13">
    <source>
        <dbReference type="Proteomes" id="UP000070427"/>
    </source>
</evidence>
<dbReference type="OrthoDB" id="9808747at2"/>
<comment type="caution">
    <text evidence="12">The sequence shown here is derived from an EMBL/GenBank/DDBJ whole genome shotgun (WGS) entry which is preliminary data.</text>
</comment>
<dbReference type="Pfam" id="PF14716">
    <property type="entry name" value="HHH_8"/>
    <property type="match status" value="1"/>
</dbReference>
<accession>A0A140LAT3</accession>
<dbReference type="InterPro" id="IPR010996">
    <property type="entry name" value="HHH_MUS81"/>
</dbReference>
<dbReference type="SUPFAM" id="SSF47802">
    <property type="entry name" value="DNA polymerase beta, N-terminal domain-like"/>
    <property type="match status" value="1"/>
</dbReference>
<dbReference type="SUPFAM" id="SSF158702">
    <property type="entry name" value="Sec63 N-terminal domain-like"/>
    <property type="match status" value="1"/>
</dbReference>
<dbReference type="EMBL" id="LOED01000009">
    <property type="protein sequence ID" value="KXG77658.1"/>
    <property type="molecule type" value="Genomic_DNA"/>
</dbReference>
<dbReference type="FunFam" id="3.20.20.140:FF:000047">
    <property type="entry name" value="PHP domain-containing protein"/>
    <property type="match status" value="1"/>
</dbReference>
<dbReference type="STRING" id="520764.AN618_10350"/>
<dbReference type="RefSeq" id="WP_066352849.1">
    <property type="nucleotide sequence ID" value="NZ_LOED01000009.1"/>
</dbReference>
<dbReference type="InterPro" id="IPR047967">
    <property type="entry name" value="PolX_PHP"/>
</dbReference>
<dbReference type="InterPro" id="IPR003141">
    <property type="entry name" value="Pol/His_phosphatase_N"/>
</dbReference>
<comment type="catalytic activity">
    <reaction evidence="8">
        <text>DNA(n) + a 2'-deoxyribonucleoside 5'-triphosphate = DNA(n+1) + diphosphate</text>
        <dbReference type="Rhea" id="RHEA:22508"/>
        <dbReference type="Rhea" id="RHEA-COMP:17339"/>
        <dbReference type="Rhea" id="RHEA-COMP:17340"/>
        <dbReference type="ChEBI" id="CHEBI:33019"/>
        <dbReference type="ChEBI" id="CHEBI:61560"/>
        <dbReference type="ChEBI" id="CHEBI:173112"/>
        <dbReference type="EC" id="2.7.7.7"/>
    </reaction>
</comment>
<evidence type="ECO:0000256" key="5">
    <source>
        <dbReference type="ARBA" id="ARBA00022695"/>
    </source>
</evidence>
<dbReference type="FunCoup" id="A0A140LAT3">
    <property type="interactions" value="116"/>
</dbReference>
<organism evidence="12 13">
    <name type="scientific">Fervidicola ferrireducens</name>
    <dbReference type="NCBI Taxonomy" id="520764"/>
    <lineage>
        <taxon>Bacteria</taxon>
        <taxon>Bacillati</taxon>
        <taxon>Bacillota</taxon>
        <taxon>Clostridia</taxon>
        <taxon>Thermosediminibacterales</taxon>
        <taxon>Thermosediminibacteraceae</taxon>
        <taxon>Fervidicola</taxon>
    </lineage>
</organism>
<dbReference type="Gene3D" id="1.10.150.110">
    <property type="entry name" value="DNA polymerase beta, N-terminal domain-like"/>
    <property type="match status" value="1"/>
</dbReference>
<feature type="domain" description="Helix-hairpin-helix DNA-binding motif class 1" evidence="9">
    <location>
        <begin position="51"/>
        <end position="70"/>
    </location>
</feature>